<comment type="similarity">
    <text evidence="1 3 6">Belongs to the Glu/Leu/Phe/Val dehydrogenases family.</text>
</comment>
<evidence type="ECO:0000313" key="8">
    <source>
        <dbReference type="EMBL" id="MBA0125771.1"/>
    </source>
</evidence>
<dbReference type="PIRSF" id="PIRSF000185">
    <property type="entry name" value="Glu_DH"/>
    <property type="match status" value="1"/>
</dbReference>
<dbReference type="AlphaFoldDB" id="A0A838AA09"/>
<dbReference type="InterPro" id="IPR006096">
    <property type="entry name" value="Glu/Leu/Phe/Val/Trp_DH_C"/>
</dbReference>
<dbReference type="PANTHER" id="PTHR11606">
    <property type="entry name" value="GLUTAMATE DEHYDROGENASE"/>
    <property type="match status" value="1"/>
</dbReference>
<dbReference type="Pfam" id="PF02812">
    <property type="entry name" value="ELFV_dehydrog_N"/>
    <property type="match status" value="1"/>
</dbReference>
<sequence length="395" mass="41503">MTTRDPMVQVTWTDPVTGKRGYLVVHSLVSGLTTGGTRMRAGCTASEVADLARGMDAKTAAFNLPIGGAKGGIDCDPKDPAARGVLERFCTAMRPWLDDHWVTAEDLGVPQDLIDDVFASLGLDQTYHAAIRRAPDPQRTLQRVRAGLHTPVPGGHVLGDVIGGYGVAQACLGIASAWGWTEEATTVAVQGVGTMGGGAAWYLHEAGVPVVAVADARGTLYDPEGLDVQMLLELRDGYGEIDRDRLPADVRQLPRDAITSVEADILVPAAISYAITEANVGAVRAKVVVEAANAATTPEAEAVLTARGVPVIPDFIANAGAAAWAWWLLLGEVGAEPADSFLRLRSEMQSKVALLLADWDSARIPPRDSGIALADRNRAQSVEAEAHGSGALAIP</sequence>
<feature type="domain" description="Glutamate/phenylalanine/leucine/valine/L-tryptophan dehydrogenase C-terminal" evidence="7">
    <location>
        <begin position="159"/>
        <end position="386"/>
    </location>
</feature>
<dbReference type="GO" id="GO:0004352">
    <property type="term" value="F:glutamate dehydrogenase (NAD+) activity"/>
    <property type="evidence" value="ECO:0007669"/>
    <property type="project" value="TreeGrafter"/>
</dbReference>
<dbReference type="PRINTS" id="PR00082">
    <property type="entry name" value="GLFDHDRGNASE"/>
</dbReference>
<dbReference type="InterPro" id="IPR006095">
    <property type="entry name" value="Glu/Leu/Phe/Val/Trp_DH"/>
</dbReference>
<evidence type="ECO:0000256" key="6">
    <source>
        <dbReference type="RuleBase" id="RU004417"/>
    </source>
</evidence>
<evidence type="ECO:0000259" key="7">
    <source>
        <dbReference type="SMART" id="SM00839"/>
    </source>
</evidence>
<dbReference type="Proteomes" id="UP000582974">
    <property type="component" value="Unassembled WGS sequence"/>
</dbReference>
<dbReference type="Gene3D" id="3.40.50.720">
    <property type="entry name" value="NAD(P)-binding Rossmann-like Domain"/>
    <property type="match status" value="1"/>
</dbReference>
<dbReference type="InterPro" id="IPR033524">
    <property type="entry name" value="Glu/Leu/Phe/Val_DH_AS"/>
</dbReference>
<organism evidence="8 9">
    <name type="scientific">Haloechinothrix aidingensis</name>
    <dbReference type="NCBI Taxonomy" id="2752311"/>
    <lineage>
        <taxon>Bacteria</taxon>
        <taxon>Bacillati</taxon>
        <taxon>Actinomycetota</taxon>
        <taxon>Actinomycetes</taxon>
        <taxon>Pseudonocardiales</taxon>
        <taxon>Pseudonocardiaceae</taxon>
        <taxon>Haloechinothrix</taxon>
    </lineage>
</organism>
<dbReference type="PROSITE" id="PS00074">
    <property type="entry name" value="GLFV_DEHYDROGENASE"/>
    <property type="match status" value="1"/>
</dbReference>
<evidence type="ECO:0000256" key="5">
    <source>
        <dbReference type="PIRSR" id="PIRSR000185-3"/>
    </source>
</evidence>
<dbReference type="SUPFAM" id="SSF51735">
    <property type="entry name" value="NAD(P)-binding Rossmann-fold domains"/>
    <property type="match status" value="1"/>
</dbReference>
<keyword evidence="2 3" id="KW-0560">Oxidoreductase</keyword>
<dbReference type="PANTHER" id="PTHR11606:SF13">
    <property type="entry name" value="GLUTAMATE DEHYDROGENASE 1, MITOCHONDRIAL"/>
    <property type="match status" value="1"/>
</dbReference>
<feature type="active site" description="Proton donor" evidence="4">
    <location>
        <position position="70"/>
    </location>
</feature>
<dbReference type="SUPFAM" id="SSF53223">
    <property type="entry name" value="Aminoacid dehydrogenase-like, N-terminal domain"/>
    <property type="match status" value="1"/>
</dbReference>
<feature type="site" description="Important for catalysis" evidence="5">
    <location>
        <position position="106"/>
    </location>
</feature>
<dbReference type="SMART" id="SM00839">
    <property type="entry name" value="ELFV_dehydrog"/>
    <property type="match status" value="1"/>
</dbReference>
<name>A0A838AA09_9PSEU</name>
<dbReference type="Gene3D" id="3.40.50.10860">
    <property type="entry name" value="Leucine Dehydrogenase, chain A, domain 1"/>
    <property type="match status" value="1"/>
</dbReference>
<reference evidence="8 9" key="1">
    <citation type="submission" date="2020-07" db="EMBL/GenBank/DDBJ databases">
        <title>Genome of Haloechinothrix sp.</title>
        <authorList>
            <person name="Tang S.-K."/>
            <person name="Yang L."/>
            <person name="Zhu W.-Y."/>
        </authorList>
    </citation>
    <scope>NUCLEOTIDE SEQUENCE [LARGE SCALE GENOMIC DNA]</scope>
    <source>
        <strain evidence="8 9">YIM 98757</strain>
    </source>
</reference>
<dbReference type="InterPro" id="IPR036291">
    <property type="entry name" value="NAD(P)-bd_dom_sf"/>
</dbReference>
<dbReference type="EMBL" id="JACCKD010000003">
    <property type="protein sequence ID" value="MBA0125771.1"/>
    <property type="molecule type" value="Genomic_DNA"/>
</dbReference>
<keyword evidence="9" id="KW-1185">Reference proteome</keyword>
<dbReference type="RefSeq" id="WP_180892615.1">
    <property type="nucleotide sequence ID" value="NZ_JACCKD010000003.1"/>
</dbReference>
<protein>
    <recommendedName>
        <fullName evidence="3">Glutamate dehydrogenase</fullName>
    </recommendedName>
</protein>
<dbReference type="Pfam" id="PF00208">
    <property type="entry name" value="ELFV_dehydrog"/>
    <property type="match status" value="1"/>
</dbReference>
<comment type="caution">
    <text evidence="8">The sequence shown here is derived from an EMBL/GenBank/DDBJ whole genome shotgun (WGS) entry which is preliminary data.</text>
</comment>
<evidence type="ECO:0000313" key="9">
    <source>
        <dbReference type="Proteomes" id="UP000582974"/>
    </source>
</evidence>
<dbReference type="InterPro" id="IPR006097">
    <property type="entry name" value="Glu/Leu/Phe/Val/Trp_DH_dimer"/>
</dbReference>
<evidence type="ECO:0000256" key="1">
    <source>
        <dbReference type="ARBA" id="ARBA00006382"/>
    </source>
</evidence>
<dbReference type="InterPro" id="IPR014362">
    <property type="entry name" value="Glu_DH"/>
</dbReference>
<dbReference type="InterPro" id="IPR046346">
    <property type="entry name" value="Aminoacid_DH-like_N_sf"/>
</dbReference>
<accession>A0A838AA09</accession>
<evidence type="ECO:0000256" key="2">
    <source>
        <dbReference type="ARBA" id="ARBA00023002"/>
    </source>
</evidence>
<proteinExistence type="inferred from homology"/>
<evidence type="ECO:0000256" key="3">
    <source>
        <dbReference type="PIRNR" id="PIRNR000185"/>
    </source>
</evidence>
<gene>
    <name evidence="8" type="ORF">H0B56_09485</name>
</gene>
<evidence type="ECO:0000256" key="4">
    <source>
        <dbReference type="PIRSR" id="PIRSR000185-1"/>
    </source>
</evidence>
<dbReference type="GO" id="GO:0006538">
    <property type="term" value="P:L-glutamate catabolic process"/>
    <property type="evidence" value="ECO:0007669"/>
    <property type="project" value="TreeGrafter"/>
</dbReference>